<dbReference type="PANTHER" id="PTHR15288">
    <property type="entry name" value="DENN DOMAIN-CONTAINING PROTEIN 2"/>
    <property type="match status" value="1"/>
</dbReference>
<dbReference type="AlphaFoldDB" id="A0A1D6QDK8"/>
<dbReference type="InterPro" id="IPR001194">
    <property type="entry name" value="cDENN_dom"/>
</dbReference>
<dbReference type="PANTHER" id="PTHR15288:SF4">
    <property type="entry name" value="OS02G0777100 PROTEIN"/>
    <property type="match status" value="1"/>
</dbReference>
<dbReference type="PROSITE" id="PS50211">
    <property type="entry name" value="DENN"/>
    <property type="match status" value="1"/>
</dbReference>
<dbReference type="InterPro" id="IPR037516">
    <property type="entry name" value="Tripartite_DENN"/>
</dbReference>
<dbReference type="EMBL" id="CM000780">
    <property type="protein sequence ID" value="AQK56238.1"/>
    <property type="molecule type" value="Genomic_DNA"/>
</dbReference>
<gene>
    <name evidence="1" type="ORF">ZEAMMB73_Zm00001d052111</name>
</gene>
<accession>A0A1D6QDK8</accession>
<reference evidence="1" key="1">
    <citation type="submission" date="2015-12" db="EMBL/GenBank/DDBJ databases">
        <title>Update maize B73 reference genome by single molecule sequencing technologies.</title>
        <authorList>
            <consortium name="Maize Genome Sequencing Project"/>
            <person name="Ware D."/>
        </authorList>
    </citation>
    <scope>NUCLEOTIDE SEQUENCE</scope>
    <source>
        <tissue evidence="1">Seedling</tissue>
    </source>
</reference>
<protein>
    <submittedName>
        <fullName evidence="1">DENN (AEX-3) domain-containing protein</fullName>
    </submittedName>
</protein>
<dbReference type="InterPro" id="IPR051942">
    <property type="entry name" value="DENN_domain_containing_2"/>
</dbReference>
<evidence type="ECO:0000313" key="1">
    <source>
        <dbReference type="EMBL" id="AQK56238.1"/>
    </source>
</evidence>
<organism evidence="1">
    <name type="scientific">Zea mays</name>
    <name type="common">Maize</name>
    <dbReference type="NCBI Taxonomy" id="4577"/>
    <lineage>
        <taxon>Eukaryota</taxon>
        <taxon>Viridiplantae</taxon>
        <taxon>Streptophyta</taxon>
        <taxon>Embryophyta</taxon>
        <taxon>Tracheophyta</taxon>
        <taxon>Spermatophyta</taxon>
        <taxon>Magnoliopsida</taxon>
        <taxon>Liliopsida</taxon>
        <taxon>Poales</taxon>
        <taxon>Poaceae</taxon>
        <taxon>PACMAD clade</taxon>
        <taxon>Panicoideae</taxon>
        <taxon>Andropogonodae</taxon>
        <taxon>Andropogoneae</taxon>
        <taxon>Tripsacinae</taxon>
        <taxon>Zea</taxon>
    </lineage>
</organism>
<dbReference type="Gene3D" id="3.40.50.11500">
    <property type="match status" value="1"/>
</dbReference>
<dbReference type="Pfam" id="PF02141">
    <property type="entry name" value="DENN"/>
    <property type="match status" value="1"/>
</dbReference>
<proteinExistence type="predicted"/>
<dbReference type="InterPro" id="IPR043153">
    <property type="entry name" value="DENN_C"/>
</dbReference>
<name>A0A1D6QDK8_MAIZE</name>
<sequence length="122" mass="13771">MLSASVLSILPLIRPYQWQSLLMTVLPNDMMDFLDAPVPYIVGVQNKTSDVLNRLTNAVVIDANRNQIKSSSVPQLPQHRELLSALRPYHSILVGESYLARKRPVYECTDAQVVYWLSTCPS</sequence>